<feature type="transmembrane region" description="Helical" evidence="1">
    <location>
        <begin position="20"/>
        <end position="40"/>
    </location>
</feature>
<gene>
    <name evidence="2" type="ORF">GCM10023093_11940</name>
</gene>
<dbReference type="CDD" id="cd00229">
    <property type="entry name" value="SGNH_hydrolase"/>
    <property type="match status" value="1"/>
</dbReference>
<organism evidence="2 3">
    <name type="scientific">Nemorincola caseinilytica</name>
    <dbReference type="NCBI Taxonomy" id="2054315"/>
    <lineage>
        <taxon>Bacteria</taxon>
        <taxon>Pseudomonadati</taxon>
        <taxon>Bacteroidota</taxon>
        <taxon>Chitinophagia</taxon>
        <taxon>Chitinophagales</taxon>
        <taxon>Chitinophagaceae</taxon>
        <taxon>Nemorincola</taxon>
    </lineage>
</organism>
<accession>A0ABP8NC39</accession>
<evidence type="ECO:0000313" key="2">
    <source>
        <dbReference type="EMBL" id="GAA4463450.1"/>
    </source>
</evidence>
<evidence type="ECO:0000256" key="1">
    <source>
        <dbReference type="SAM" id="Phobius"/>
    </source>
</evidence>
<keyword evidence="1" id="KW-0472">Membrane</keyword>
<comment type="caution">
    <text evidence="2">The sequence shown here is derived from an EMBL/GenBank/DDBJ whole genome shotgun (WGS) entry which is preliminary data.</text>
</comment>
<sequence>MGILLGFCTGMVYLYRMKRALISVGIFVGLLAVVAVAMELTASQQQLRARYFRTRSVFQYDKEHVVFDPVLGYRLTPRMDVTFDNTEFSTRVRTNAVGFRDDDASLNAPDVLFLGDSYAFGWGVNEEEGVEKQYERLTGKKVLNMAVPGYGNVQELLMLYKWEGSAQVQGKKIFLFLSPNDLLDNENTSFGAFPYFVEQAGSFRIHEPATAGFDEWQTAVDEWHIKAPIARRNMLAYYCLNALKNIRVKDLYKDHLSGERAVKGTKAFVLVAEELARFAKETQCALTIVYIPAMDAEHNKYMPLVRDVCAKLGLQFADLGQVITPEDVYPMDMHWKASGHSKAAALVSAL</sequence>
<dbReference type="Proteomes" id="UP001500067">
    <property type="component" value="Unassembled WGS sequence"/>
</dbReference>
<evidence type="ECO:0000313" key="3">
    <source>
        <dbReference type="Proteomes" id="UP001500067"/>
    </source>
</evidence>
<evidence type="ECO:0008006" key="4">
    <source>
        <dbReference type="Google" id="ProtNLM"/>
    </source>
</evidence>
<keyword evidence="3" id="KW-1185">Reference proteome</keyword>
<dbReference type="RefSeq" id="WP_345080033.1">
    <property type="nucleotide sequence ID" value="NZ_BAABFA010000008.1"/>
</dbReference>
<dbReference type="EMBL" id="BAABFA010000008">
    <property type="protein sequence ID" value="GAA4463450.1"/>
    <property type="molecule type" value="Genomic_DNA"/>
</dbReference>
<reference evidence="3" key="1">
    <citation type="journal article" date="2019" name="Int. J. Syst. Evol. Microbiol.">
        <title>The Global Catalogue of Microorganisms (GCM) 10K type strain sequencing project: providing services to taxonomists for standard genome sequencing and annotation.</title>
        <authorList>
            <consortium name="The Broad Institute Genomics Platform"/>
            <consortium name="The Broad Institute Genome Sequencing Center for Infectious Disease"/>
            <person name="Wu L."/>
            <person name="Ma J."/>
        </authorList>
    </citation>
    <scope>NUCLEOTIDE SEQUENCE [LARGE SCALE GENOMIC DNA]</scope>
    <source>
        <strain evidence="3">JCM 32105</strain>
    </source>
</reference>
<keyword evidence="1" id="KW-1133">Transmembrane helix</keyword>
<dbReference type="SUPFAM" id="SSF52266">
    <property type="entry name" value="SGNH hydrolase"/>
    <property type="match status" value="1"/>
</dbReference>
<protein>
    <recommendedName>
        <fullName evidence="4">SGNH hydrolase-type esterase domain-containing protein</fullName>
    </recommendedName>
</protein>
<keyword evidence="1" id="KW-0812">Transmembrane</keyword>
<dbReference type="InterPro" id="IPR036514">
    <property type="entry name" value="SGNH_hydro_sf"/>
</dbReference>
<name>A0ABP8NC39_9BACT</name>
<dbReference type="Gene3D" id="3.40.50.1110">
    <property type="entry name" value="SGNH hydrolase"/>
    <property type="match status" value="1"/>
</dbReference>
<proteinExistence type="predicted"/>